<dbReference type="EMBL" id="LT670818">
    <property type="protein sequence ID" value="SHG79096.1"/>
    <property type="molecule type" value="Genomic_DNA"/>
</dbReference>
<keyword evidence="1 2" id="KW-0808">Transferase</keyword>
<dbReference type="AlphaFoldDB" id="A0A1M5MPC3"/>
<name>A0A1M5MPC3_9BRAD</name>
<protein>
    <submittedName>
        <fullName evidence="2">Formyl-CoA transferase</fullName>
    </submittedName>
</protein>
<evidence type="ECO:0000256" key="1">
    <source>
        <dbReference type="ARBA" id="ARBA00022679"/>
    </source>
</evidence>
<dbReference type="Proteomes" id="UP000190675">
    <property type="component" value="Chromosome I"/>
</dbReference>
<gene>
    <name evidence="2" type="ORF">SAMN05444169_4147</name>
</gene>
<dbReference type="PANTHER" id="PTHR48207:SF3">
    <property type="entry name" value="SUCCINATE--HYDROXYMETHYLGLUTARATE COA-TRANSFERASE"/>
    <property type="match status" value="1"/>
</dbReference>
<sequence length="403" mass="42697">MDPTGTLKKPLAGMRVIELGELIAGPFVGTLLADNGAEVIKVERPGRGDVLRQFGPLVDGTSAFWQVNSRNKKSVVLDITRDGGSSALKALIGLSDVLIDSMRPGVLDQRGLDDATLRTLNPNLVIVHVSAFGRSGPNASRGGYDPVAQGFCGLSNLTGDRGGPPMRAGGAIPVCDFMTGLLGAFGAVLALLQRKSGVVSIPAVDVALYDVAFRMIAPLIAYYEATGTEWQRDGNHSLGGAPTGHFMTADEKWICLSVQNDEQFARCARLVGRPQWTADPRFETLPGRTAHRDEIEAWVSEWIKTRPRSEALASIEAAGLGVGPIQSIGDMSKDPHLAVRDLTDVDDPILGKVRMPQTLPVVSGGAEHNTAAPMLGEHTHQVLSELLGYSDGMIAAVGNPAAQ</sequence>
<dbReference type="InterPro" id="IPR044855">
    <property type="entry name" value="CoA-Trfase_III_dom3_sf"/>
</dbReference>
<dbReference type="Gene3D" id="3.30.1540.10">
    <property type="entry name" value="formyl-coa transferase, domain 3"/>
    <property type="match status" value="1"/>
</dbReference>
<organism evidence="2 3">
    <name type="scientific">Bradyrhizobium erythrophlei</name>
    <dbReference type="NCBI Taxonomy" id="1437360"/>
    <lineage>
        <taxon>Bacteria</taxon>
        <taxon>Pseudomonadati</taxon>
        <taxon>Pseudomonadota</taxon>
        <taxon>Alphaproteobacteria</taxon>
        <taxon>Hyphomicrobiales</taxon>
        <taxon>Nitrobacteraceae</taxon>
        <taxon>Bradyrhizobium</taxon>
    </lineage>
</organism>
<proteinExistence type="predicted"/>
<dbReference type="RefSeq" id="WP_172899934.1">
    <property type="nucleotide sequence ID" value="NZ_LT670818.1"/>
</dbReference>
<dbReference type="InterPro" id="IPR023606">
    <property type="entry name" value="CoA-Trfase_III_dom_1_sf"/>
</dbReference>
<dbReference type="SUPFAM" id="SSF89796">
    <property type="entry name" value="CoA-transferase family III (CaiB/BaiF)"/>
    <property type="match status" value="1"/>
</dbReference>
<dbReference type="InterPro" id="IPR003673">
    <property type="entry name" value="CoA-Trfase_fam_III"/>
</dbReference>
<dbReference type="GO" id="GO:0008410">
    <property type="term" value="F:CoA-transferase activity"/>
    <property type="evidence" value="ECO:0007669"/>
    <property type="project" value="TreeGrafter"/>
</dbReference>
<dbReference type="PANTHER" id="PTHR48207">
    <property type="entry name" value="SUCCINATE--HYDROXYMETHYLGLUTARATE COA-TRANSFERASE"/>
    <property type="match status" value="1"/>
</dbReference>
<reference evidence="2 3" key="1">
    <citation type="submission" date="2016-11" db="EMBL/GenBank/DDBJ databases">
        <authorList>
            <person name="Jaros S."/>
            <person name="Januszkiewicz K."/>
            <person name="Wedrychowicz H."/>
        </authorList>
    </citation>
    <scope>NUCLEOTIDE SEQUENCE [LARGE SCALE GENOMIC DNA]</scope>
    <source>
        <strain evidence="2 3">GAS242</strain>
    </source>
</reference>
<evidence type="ECO:0000313" key="2">
    <source>
        <dbReference type="EMBL" id="SHG79096.1"/>
    </source>
</evidence>
<dbReference type="Gene3D" id="3.40.50.10540">
    <property type="entry name" value="Crotonobetainyl-coa:carnitine coa-transferase, domain 1"/>
    <property type="match status" value="1"/>
</dbReference>
<dbReference type="InterPro" id="IPR050483">
    <property type="entry name" value="CoA-transferase_III_domain"/>
</dbReference>
<evidence type="ECO:0000313" key="3">
    <source>
        <dbReference type="Proteomes" id="UP000190675"/>
    </source>
</evidence>
<dbReference type="Pfam" id="PF02515">
    <property type="entry name" value="CoA_transf_3"/>
    <property type="match status" value="1"/>
</dbReference>
<accession>A0A1M5MPC3</accession>